<dbReference type="PANTHER" id="PTHR43818">
    <property type="entry name" value="BCDNA.GH03377"/>
    <property type="match status" value="1"/>
</dbReference>
<dbReference type="Pfam" id="PF22725">
    <property type="entry name" value="GFO_IDH_MocA_C3"/>
    <property type="match status" value="1"/>
</dbReference>
<dbReference type="InterPro" id="IPR000683">
    <property type="entry name" value="Gfo/Idh/MocA-like_OxRdtase_N"/>
</dbReference>
<dbReference type="InterPro" id="IPR036291">
    <property type="entry name" value="NAD(P)-bd_dom_sf"/>
</dbReference>
<proteinExistence type="predicted"/>
<feature type="domain" description="GFO/IDH/MocA-like oxidoreductase" evidence="4">
    <location>
        <begin position="165"/>
        <end position="308"/>
    </location>
</feature>
<dbReference type="PANTHER" id="PTHR43818:SF11">
    <property type="entry name" value="BCDNA.GH03377"/>
    <property type="match status" value="1"/>
</dbReference>
<dbReference type="STRING" id="479433.Caci_4326"/>
<dbReference type="Gene3D" id="3.30.360.10">
    <property type="entry name" value="Dihydrodipicolinate Reductase, domain 2"/>
    <property type="match status" value="1"/>
</dbReference>
<feature type="compositionally biased region" description="Gly residues" evidence="2">
    <location>
        <begin position="1"/>
        <end position="10"/>
    </location>
</feature>
<protein>
    <submittedName>
        <fullName evidence="5">Oxidoreductase domain protein</fullName>
    </submittedName>
</protein>
<dbReference type="Gene3D" id="3.40.50.720">
    <property type="entry name" value="NAD(P)-binding Rossmann-like Domain"/>
    <property type="match status" value="1"/>
</dbReference>
<dbReference type="InterPro" id="IPR055170">
    <property type="entry name" value="GFO_IDH_MocA-like_dom"/>
</dbReference>
<feature type="domain" description="Gfo/Idh/MocA-like oxidoreductase N-terminal" evidence="3">
    <location>
        <begin position="26"/>
        <end position="146"/>
    </location>
</feature>
<accession>C7QJV2</accession>
<evidence type="ECO:0000313" key="5">
    <source>
        <dbReference type="EMBL" id="ACU73190.1"/>
    </source>
</evidence>
<organism evidence="5 6">
    <name type="scientific">Catenulispora acidiphila (strain DSM 44928 / JCM 14897 / NBRC 102108 / NRRL B-24433 / ID139908)</name>
    <dbReference type="NCBI Taxonomy" id="479433"/>
    <lineage>
        <taxon>Bacteria</taxon>
        <taxon>Bacillati</taxon>
        <taxon>Actinomycetota</taxon>
        <taxon>Actinomycetes</taxon>
        <taxon>Catenulisporales</taxon>
        <taxon>Catenulisporaceae</taxon>
        <taxon>Catenulispora</taxon>
    </lineage>
</organism>
<feature type="compositionally biased region" description="Low complexity" evidence="2">
    <location>
        <begin position="11"/>
        <end position="22"/>
    </location>
</feature>
<keyword evidence="1" id="KW-0560">Oxidoreductase</keyword>
<dbReference type="HOGENOM" id="CLU_023194_17_0_11"/>
<evidence type="ECO:0000259" key="4">
    <source>
        <dbReference type="Pfam" id="PF22725"/>
    </source>
</evidence>
<dbReference type="SUPFAM" id="SSF51735">
    <property type="entry name" value="NAD(P)-binding Rossmann-fold domains"/>
    <property type="match status" value="1"/>
</dbReference>
<name>C7QJV2_CATAD</name>
<dbReference type="SUPFAM" id="SSF55347">
    <property type="entry name" value="Glyceraldehyde-3-phosphate dehydrogenase-like, C-terminal domain"/>
    <property type="match status" value="1"/>
</dbReference>
<dbReference type="InterPro" id="IPR050463">
    <property type="entry name" value="Gfo/Idh/MocA_oxidrdct_glycsds"/>
</dbReference>
<evidence type="ECO:0000256" key="1">
    <source>
        <dbReference type="ARBA" id="ARBA00023002"/>
    </source>
</evidence>
<keyword evidence="6" id="KW-1185">Reference proteome</keyword>
<reference evidence="5 6" key="1">
    <citation type="journal article" date="2009" name="Stand. Genomic Sci.">
        <title>Complete genome sequence of Catenulispora acidiphila type strain (ID 139908).</title>
        <authorList>
            <person name="Copeland A."/>
            <person name="Lapidus A."/>
            <person name="Glavina Del Rio T."/>
            <person name="Nolan M."/>
            <person name="Lucas S."/>
            <person name="Chen F."/>
            <person name="Tice H."/>
            <person name="Cheng J.F."/>
            <person name="Bruce D."/>
            <person name="Goodwin L."/>
            <person name="Pitluck S."/>
            <person name="Mikhailova N."/>
            <person name="Pati A."/>
            <person name="Ivanova N."/>
            <person name="Mavromatis K."/>
            <person name="Chen A."/>
            <person name="Palaniappan K."/>
            <person name="Chain P."/>
            <person name="Land M."/>
            <person name="Hauser L."/>
            <person name="Chang Y.J."/>
            <person name="Jeffries C.D."/>
            <person name="Chertkov O."/>
            <person name="Brettin T."/>
            <person name="Detter J.C."/>
            <person name="Han C."/>
            <person name="Ali Z."/>
            <person name="Tindall B.J."/>
            <person name="Goker M."/>
            <person name="Bristow J."/>
            <person name="Eisen J.A."/>
            <person name="Markowitz V."/>
            <person name="Hugenholtz P."/>
            <person name="Kyrpides N.C."/>
            <person name="Klenk H.P."/>
        </authorList>
    </citation>
    <scope>NUCLEOTIDE SEQUENCE [LARGE SCALE GENOMIC DNA]</scope>
    <source>
        <strain evidence="6">DSM 44928 / JCM 14897 / NBRC 102108 / NRRL B-24433 / ID139908</strain>
    </source>
</reference>
<dbReference type="InParanoid" id="C7QJV2"/>
<dbReference type="GO" id="GO:0000166">
    <property type="term" value="F:nucleotide binding"/>
    <property type="evidence" value="ECO:0007669"/>
    <property type="project" value="InterPro"/>
</dbReference>
<dbReference type="eggNOG" id="COG0673">
    <property type="taxonomic scope" value="Bacteria"/>
</dbReference>
<evidence type="ECO:0000256" key="2">
    <source>
        <dbReference type="SAM" id="MobiDB-lite"/>
    </source>
</evidence>
<evidence type="ECO:0000313" key="6">
    <source>
        <dbReference type="Proteomes" id="UP000000851"/>
    </source>
</evidence>
<dbReference type="Pfam" id="PF01408">
    <property type="entry name" value="GFO_IDH_MocA"/>
    <property type="match status" value="1"/>
</dbReference>
<dbReference type="KEGG" id="cai:Caci_4326"/>
<evidence type="ECO:0000259" key="3">
    <source>
        <dbReference type="Pfam" id="PF01408"/>
    </source>
</evidence>
<dbReference type="RefSeq" id="WP_015792919.1">
    <property type="nucleotide sequence ID" value="NC_013131.1"/>
</dbReference>
<feature type="region of interest" description="Disordered" evidence="2">
    <location>
        <begin position="1"/>
        <end position="22"/>
    </location>
</feature>
<dbReference type="EMBL" id="CP001700">
    <property type="protein sequence ID" value="ACU73190.1"/>
    <property type="molecule type" value="Genomic_DNA"/>
</dbReference>
<dbReference type="Proteomes" id="UP000000851">
    <property type="component" value="Chromosome"/>
</dbReference>
<sequence length="413" mass="43857">MSGDGSGLVSGDGESNNGNSGGSSTLRIGLIGHGFMGRMHSLAWQSVGRAVEVPLVPELIAIAGRNPGSVAKAARAWGWQSWTDDWRTLVARDDIDVIDITTPGALHAEIALAALAAGKHVLCEKPLANTLAEAREMTAAAEEAAARGVLSMVGFNYRRTPALALARDLVAQGRLGEIRHVRAVYLQDWINDPEFPLVWRLRKEEAGSGALGDLGAHLVDLAYFLTGRRITGLSARTRTFVEERPLATSASGLSGAAGSERGRVTVDDAAVFFADCEGGALATFEATRFAPGRKNAMRIEVNGSEGSVAFDFEAMNELQFYDATSDAAGAGFSRILATEPQHPYLDAWWPPGHGLGYDHTFVNQKRDLIEAIAAGKAPTPSFADGLYVQGVLAAVEDSARNRSAWTAVTQEAL</sequence>
<dbReference type="AlphaFoldDB" id="C7QJV2"/>
<gene>
    <name evidence="5" type="ordered locus">Caci_4326</name>
</gene>
<dbReference type="GO" id="GO:0016491">
    <property type="term" value="F:oxidoreductase activity"/>
    <property type="evidence" value="ECO:0007669"/>
    <property type="project" value="UniProtKB-KW"/>
</dbReference>